<dbReference type="STRING" id="913774.A0A0C3D5M1"/>
<dbReference type="InParanoid" id="A0A0C3D5M1"/>
<dbReference type="PANTHER" id="PTHR38111:SF2">
    <property type="entry name" value="FINGER DOMAIN PROTEIN, PUTATIVE (AFU_ORTHOLOGUE AFUA_1G01560)-RELATED"/>
    <property type="match status" value="1"/>
</dbReference>
<protein>
    <recommendedName>
        <fullName evidence="3">C6 finger domain protein</fullName>
    </recommendedName>
</protein>
<dbReference type="AlphaFoldDB" id="A0A0C3D5M1"/>
<keyword evidence="2" id="KW-1185">Reference proteome</keyword>
<sequence>MPILDVFVERFIDAFAPDERDDCGTSSAIREAGSVMMFSPLLTMAFRAVSIAYFGQSTDSPRIMSQGYKIYCQTLNHLQRSLWDPRESRTEGVFATVILLMAYESLQHTSERALISHCMSALKLIEFRNPWNHMFGIEHLCFTELLPYWVATALVMRKPTFLARKEWKTVPWSAKGRTKDIMELLLEQVVDLPAVLWRHDRYIIALQTPSTLPSERYLLLSRIWSAVSRVEASLRRWKRDWADAYIFGRPSEVEYQGAGGFPVFQYLDPITQRIITPRTIIYPDPQLARTLCMYYAAMLMLSSVDTRPVGAITAAERLEFAHLICRSMEYYIRTVPGNMINRMAFPLRVAYDSLPERSLERRYIEEVFRLVARRNALRAWGKYIPDISPKV</sequence>
<organism evidence="1 2">
    <name type="scientific">Oidiodendron maius (strain Zn)</name>
    <dbReference type="NCBI Taxonomy" id="913774"/>
    <lineage>
        <taxon>Eukaryota</taxon>
        <taxon>Fungi</taxon>
        <taxon>Dikarya</taxon>
        <taxon>Ascomycota</taxon>
        <taxon>Pezizomycotina</taxon>
        <taxon>Leotiomycetes</taxon>
        <taxon>Leotiomycetes incertae sedis</taxon>
        <taxon>Myxotrichaceae</taxon>
        <taxon>Oidiodendron</taxon>
    </lineage>
</organism>
<reference evidence="1 2" key="1">
    <citation type="submission" date="2014-04" db="EMBL/GenBank/DDBJ databases">
        <authorList>
            <consortium name="DOE Joint Genome Institute"/>
            <person name="Kuo A."/>
            <person name="Martino E."/>
            <person name="Perotto S."/>
            <person name="Kohler A."/>
            <person name="Nagy L.G."/>
            <person name="Floudas D."/>
            <person name="Copeland A."/>
            <person name="Barry K.W."/>
            <person name="Cichocki N."/>
            <person name="Veneault-Fourrey C."/>
            <person name="LaButti K."/>
            <person name="Lindquist E.A."/>
            <person name="Lipzen A."/>
            <person name="Lundell T."/>
            <person name="Morin E."/>
            <person name="Murat C."/>
            <person name="Sun H."/>
            <person name="Tunlid A."/>
            <person name="Henrissat B."/>
            <person name="Grigoriev I.V."/>
            <person name="Hibbett D.S."/>
            <person name="Martin F."/>
            <person name="Nordberg H.P."/>
            <person name="Cantor M.N."/>
            <person name="Hua S.X."/>
        </authorList>
    </citation>
    <scope>NUCLEOTIDE SEQUENCE [LARGE SCALE GENOMIC DNA]</scope>
    <source>
        <strain evidence="1 2">Zn</strain>
    </source>
</reference>
<accession>A0A0C3D5M1</accession>
<dbReference type="Proteomes" id="UP000054321">
    <property type="component" value="Unassembled WGS sequence"/>
</dbReference>
<reference evidence="2" key="2">
    <citation type="submission" date="2015-01" db="EMBL/GenBank/DDBJ databases">
        <title>Evolutionary Origins and Diversification of the Mycorrhizal Mutualists.</title>
        <authorList>
            <consortium name="DOE Joint Genome Institute"/>
            <consortium name="Mycorrhizal Genomics Consortium"/>
            <person name="Kohler A."/>
            <person name="Kuo A."/>
            <person name="Nagy L.G."/>
            <person name="Floudas D."/>
            <person name="Copeland A."/>
            <person name="Barry K.W."/>
            <person name="Cichocki N."/>
            <person name="Veneault-Fourrey C."/>
            <person name="LaButti K."/>
            <person name="Lindquist E.A."/>
            <person name="Lipzen A."/>
            <person name="Lundell T."/>
            <person name="Morin E."/>
            <person name="Murat C."/>
            <person name="Riley R."/>
            <person name="Ohm R."/>
            <person name="Sun H."/>
            <person name="Tunlid A."/>
            <person name="Henrissat B."/>
            <person name="Grigoriev I.V."/>
            <person name="Hibbett D.S."/>
            <person name="Martin F."/>
        </authorList>
    </citation>
    <scope>NUCLEOTIDE SEQUENCE [LARGE SCALE GENOMIC DNA]</scope>
    <source>
        <strain evidence="2">Zn</strain>
    </source>
</reference>
<dbReference type="EMBL" id="KN832882">
    <property type="protein sequence ID" value="KIM97187.1"/>
    <property type="molecule type" value="Genomic_DNA"/>
</dbReference>
<dbReference type="HOGENOM" id="CLU_030349_1_0_1"/>
<evidence type="ECO:0008006" key="3">
    <source>
        <dbReference type="Google" id="ProtNLM"/>
    </source>
</evidence>
<gene>
    <name evidence="1" type="ORF">OIDMADRAFT_168934</name>
</gene>
<dbReference type="InterPro" id="IPR053178">
    <property type="entry name" value="Osmoadaptation_assoc"/>
</dbReference>
<name>A0A0C3D5M1_OIDMZ</name>
<evidence type="ECO:0000313" key="1">
    <source>
        <dbReference type="EMBL" id="KIM97187.1"/>
    </source>
</evidence>
<evidence type="ECO:0000313" key="2">
    <source>
        <dbReference type="Proteomes" id="UP000054321"/>
    </source>
</evidence>
<dbReference type="OrthoDB" id="3491211at2759"/>
<dbReference type="PANTHER" id="PTHR38111">
    <property type="entry name" value="ZN(2)-C6 FUNGAL-TYPE DOMAIN-CONTAINING PROTEIN-RELATED"/>
    <property type="match status" value="1"/>
</dbReference>
<proteinExistence type="predicted"/>